<organism evidence="1 2">
    <name type="scientific">Pseudonaja textilis</name>
    <name type="common">Eastern brown snake</name>
    <dbReference type="NCBI Taxonomy" id="8673"/>
    <lineage>
        <taxon>Eukaryota</taxon>
        <taxon>Metazoa</taxon>
        <taxon>Chordata</taxon>
        <taxon>Craniata</taxon>
        <taxon>Vertebrata</taxon>
        <taxon>Euteleostomi</taxon>
        <taxon>Lepidosauria</taxon>
        <taxon>Squamata</taxon>
        <taxon>Bifurcata</taxon>
        <taxon>Unidentata</taxon>
        <taxon>Episquamata</taxon>
        <taxon>Toxicofera</taxon>
        <taxon>Serpentes</taxon>
        <taxon>Colubroidea</taxon>
        <taxon>Elapidae</taxon>
        <taxon>Hydrophiinae</taxon>
        <taxon>Pseudonaja</taxon>
    </lineage>
</organism>
<protein>
    <submittedName>
        <fullName evidence="1">Uncharacterized protein</fullName>
    </submittedName>
</protein>
<sequence length="94" mass="10559">MEEWCGGLEVEFSPHFHEAVSSILGRGRFFSLGTLRIYLLHHPHGPREASPPTHSLPRKICLLSCYFSFFFLPTISCSAVMPSQSHDNQATPTN</sequence>
<reference evidence="1" key="2">
    <citation type="submission" date="2025-09" db="UniProtKB">
        <authorList>
            <consortium name="Ensembl"/>
        </authorList>
    </citation>
    <scope>IDENTIFICATION</scope>
</reference>
<reference evidence="1" key="1">
    <citation type="submission" date="2025-08" db="UniProtKB">
        <authorList>
            <consortium name="Ensembl"/>
        </authorList>
    </citation>
    <scope>IDENTIFICATION</scope>
</reference>
<proteinExistence type="predicted"/>
<keyword evidence="2" id="KW-1185">Reference proteome</keyword>
<evidence type="ECO:0000313" key="1">
    <source>
        <dbReference type="Ensembl" id="ENSPTXP00000016300.1"/>
    </source>
</evidence>
<evidence type="ECO:0000313" key="2">
    <source>
        <dbReference type="Proteomes" id="UP000472273"/>
    </source>
</evidence>
<accession>A0A670YWY9</accession>
<name>A0A670YWY9_PSETE</name>
<dbReference type="Proteomes" id="UP000472273">
    <property type="component" value="Unplaced"/>
</dbReference>
<dbReference type="Ensembl" id="ENSPTXT00000016802.1">
    <property type="protein sequence ID" value="ENSPTXP00000016300.1"/>
    <property type="gene ID" value="ENSPTXG00000011276.1"/>
</dbReference>
<dbReference type="AlphaFoldDB" id="A0A670YWY9"/>